<sequence>MRSQNSQLVPLIMLMLVLLFAHSASCRRIKLAANGEPDQGSKTKHSFMFLQSLSAILKSTESRKSKVDSLYSVSRRVVPCGPNPLHN</sequence>
<feature type="chain" id="PRO_5029786365" description="Clavata3/ESR (CLE) gene family member" evidence="1">
    <location>
        <begin position="27"/>
        <end position="87"/>
    </location>
</feature>
<dbReference type="InterPro" id="IPR055317">
    <property type="entry name" value="CLE14-like"/>
</dbReference>
<organism evidence="2 3">
    <name type="scientific">Tripterygium wilfordii</name>
    <name type="common">Thunder God vine</name>
    <dbReference type="NCBI Taxonomy" id="458696"/>
    <lineage>
        <taxon>Eukaryota</taxon>
        <taxon>Viridiplantae</taxon>
        <taxon>Streptophyta</taxon>
        <taxon>Embryophyta</taxon>
        <taxon>Tracheophyta</taxon>
        <taxon>Spermatophyta</taxon>
        <taxon>Magnoliopsida</taxon>
        <taxon>eudicotyledons</taxon>
        <taxon>Gunneridae</taxon>
        <taxon>Pentapetalae</taxon>
        <taxon>rosids</taxon>
        <taxon>fabids</taxon>
        <taxon>Celastrales</taxon>
        <taxon>Celastraceae</taxon>
        <taxon>Tripterygium</taxon>
    </lineage>
</organism>
<feature type="signal peptide" evidence="1">
    <location>
        <begin position="1"/>
        <end position="26"/>
    </location>
</feature>
<evidence type="ECO:0008006" key="4">
    <source>
        <dbReference type="Google" id="ProtNLM"/>
    </source>
</evidence>
<dbReference type="PANTHER" id="PTHR35472:SF3">
    <property type="entry name" value="CLAVATA3_ESR (CLE) GENE FAMILY MEMBER MTCLE05"/>
    <property type="match status" value="1"/>
</dbReference>
<proteinExistence type="predicted"/>
<dbReference type="AlphaFoldDB" id="A0A7J7CE07"/>
<keyword evidence="3" id="KW-1185">Reference proteome</keyword>
<reference evidence="2 3" key="1">
    <citation type="journal article" date="2020" name="Nat. Commun.">
        <title>Genome of Tripterygium wilfordii and identification of cytochrome P450 involved in triptolide biosynthesis.</title>
        <authorList>
            <person name="Tu L."/>
            <person name="Su P."/>
            <person name="Zhang Z."/>
            <person name="Gao L."/>
            <person name="Wang J."/>
            <person name="Hu T."/>
            <person name="Zhou J."/>
            <person name="Zhang Y."/>
            <person name="Zhao Y."/>
            <person name="Liu Y."/>
            <person name="Song Y."/>
            <person name="Tong Y."/>
            <person name="Lu Y."/>
            <person name="Yang J."/>
            <person name="Xu C."/>
            <person name="Jia M."/>
            <person name="Peters R.J."/>
            <person name="Huang L."/>
            <person name="Gao W."/>
        </authorList>
    </citation>
    <scope>NUCLEOTIDE SEQUENCE [LARGE SCALE GENOMIC DNA]</scope>
    <source>
        <strain evidence="3">cv. XIE 37</strain>
        <tissue evidence="2">Leaf</tissue>
    </source>
</reference>
<dbReference type="InParanoid" id="A0A7J7CE07"/>
<dbReference type="PANTHER" id="PTHR35472">
    <property type="match status" value="1"/>
</dbReference>
<keyword evidence="1" id="KW-0732">Signal</keyword>
<gene>
    <name evidence="2" type="ORF">HS088_TW18G01036</name>
</gene>
<accession>A0A7J7CE07</accession>
<protein>
    <recommendedName>
        <fullName evidence="4">Clavata3/ESR (CLE) gene family member</fullName>
    </recommendedName>
</protein>
<dbReference type="Proteomes" id="UP000593562">
    <property type="component" value="Unassembled WGS sequence"/>
</dbReference>
<dbReference type="EMBL" id="JAAARO010000018">
    <property type="protein sequence ID" value="KAF5732342.1"/>
    <property type="molecule type" value="Genomic_DNA"/>
</dbReference>
<evidence type="ECO:0000313" key="2">
    <source>
        <dbReference type="EMBL" id="KAF5732342.1"/>
    </source>
</evidence>
<evidence type="ECO:0000313" key="3">
    <source>
        <dbReference type="Proteomes" id="UP000593562"/>
    </source>
</evidence>
<evidence type="ECO:0000256" key="1">
    <source>
        <dbReference type="SAM" id="SignalP"/>
    </source>
</evidence>
<comment type="caution">
    <text evidence="2">The sequence shown here is derived from an EMBL/GenBank/DDBJ whole genome shotgun (WGS) entry which is preliminary data.</text>
</comment>
<name>A0A7J7CE07_TRIWF</name>